<protein>
    <recommendedName>
        <fullName evidence="2">DUF2059 domain-containing protein</fullName>
    </recommendedName>
</protein>
<evidence type="ECO:0000313" key="4">
    <source>
        <dbReference type="Proteomes" id="UP001500547"/>
    </source>
</evidence>
<dbReference type="Proteomes" id="UP001500547">
    <property type="component" value="Unassembled WGS sequence"/>
</dbReference>
<gene>
    <name evidence="3" type="ORF">GCM10025770_25070</name>
</gene>
<proteinExistence type="predicted"/>
<evidence type="ECO:0000256" key="1">
    <source>
        <dbReference type="SAM" id="SignalP"/>
    </source>
</evidence>
<keyword evidence="1" id="KW-0732">Signal</keyword>
<feature type="signal peptide" evidence="1">
    <location>
        <begin position="1"/>
        <end position="21"/>
    </location>
</feature>
<feature type="domain" description="DUF2059" evidence="2">
    <location>
        <begin position="97"/>
        <end position="151"/>
    </location>
</feature>
<sequence>MKSVTTCLLLILGIMTTAVRAQTGIDPVKRATIQQLLQITGAENNVRAVMPIMARAVTQMIRTTQPGLPAAADSVIQKEVTAVFLENLIGPNGVLAQLEPVYDAAFTLEEMQQLLAFYNTPIGKKLLAQQPGISAQSTEIGQRWGQSLGPQLNARIAQALKREGLIK</sequence>
<dbReference type="Pfam" id="PF09832">
    <property type="entry name" value="DUF2059"/>
    <property type="match status" value="1"/>
</dbReference>
<accession>A0ABP9QT50</accession>
<dbReference type="EMBL" id="BAABLD010000008">
    <property type="protein sequence ID" value="GAA5167054.1"/>
    <property type="molecule type" value="Genomic_DNA"/>
</dbReference>
<reference evidence="4" key="1">
    <citation type="journal article" date="2019" name="Int. J. Syst. Evol. Microbiol.">
        <title>The Global Catalogue of Microorganisms (GCM) 10K type strain sequencing project: providing services to taxonomists for standard genome sequencing and annotation.</title>
        <authorList>
            <consortium name="The Broad Institute Genomics Platform"/>
            <consortium name="The Broad Institute Genome Sequencing Center for Infectious Disease"/>
            <person name="Wu L."/>
            <person name="Ma J."/>
        </authorList>
    </citation>
    <scope>NUCLEOTIDE SEQUENCE [LARGE SCALE GENOMIC DNA]</scope>
    <source>
        <strain evidence="4">JCM 18715</strain>
    </source>
</reference>
<comment type="caution">
    <text evidence="3">The sequence shown here is derived from an EMBL/GenBank/DDBJ whole genome shotgun (WGS) entry which is preliminary data.</text>
</comment>
<dbReference type="RefSeq" id="WP_345533321.1">
    <property type="nucleotide sequence ID" value="NZ_BAABLD010000008.1"/>
</dbReference>
<evidence type="ECO:0000313" key="3">
    <source>
        <dbReference type="EMBL" id="GAA5167054.1"/>
    </source>
</evidence>
<organism evidence="3 4">
    <name type="scientific">Viridibacterium curvum</name>
    <dbReference type="NCBI Taxonomy" id="1101404"/>
    <lineage>
        <taxon>Bacteria</taxon>
        <taxon>Pseudomonadati</taxon>
        <taxon>Pseudomonadota</taxon>
        <taxon>Betaproteobacteria</taxon>
        <taxon>Rhodocyclales</taxon>
        <taxon>Rhodocyclaceae</taxon>
        <taxon>Viridibacterium</taxon>
    </lineage>
</organism>
<evidence type="ECO:0000259" key="2">
    <source>
        <dbReference type="Pfam" id="PF09832"/>
    </source>
</evidence>
<feature type="chain" id="PRO_5046257532" description="DUF2059 domain-containing protein" evidence="1">
    <location>
        <begin position="22"/>
        <end position="167"/>
    </location>
</feature>
<dbReference type="InterPro" id="IPR018637">
    <property type="entry name" value="DUF2059"/>
</dbReference>
<keyword evidence="4" id="KW-1185">Reference proteome</keyword>
<name>A0ABP9QT50_9RHOO</name>